<gene>
    <name evidence="1" type="ORF">GCM10011516_23280</name>
</gene>
<sequence length="100" mass="11901">MEEKNYPIRIIADKLQLEEVLKQQSEKEQFEKLANYLDYLVSHDFNKLISILYRIDVSEDKARRSLAEEAGIRSAGHTLARLLLEREAEKIKFRKMYKKD</sequence>
<reference evidence="1" key="2">
    <citation type="submission" date="2020-09" db="EMBL/GenBank/DDBJ databases">
        <authorList>
            <person name="Sun Q."/>
            <person name="Zhou Y."/>
        </authorList>
    </citation>
    <scope>NUCLEOTIDE SEQUENCE</scope>
    <source>
        <strain evidence="1">CGMCC 1.15966</strain>
    </source>
</reference>
<dbReference type="Proteomes" id="UP000614460">
    <property type="component" value="Unassembled WGS sequence"/>
</dbReference>
<dbReference type="RefSeq" id="WP_182499118.1">
    <property type="nucleotide sequence ID" value="NZ_BMKM01000005.1"/>
</dbReference>
<protein>
    <submittedName>
        <fullName evidence="1">Uncharacterized protein</fullName>
    </submittedName>
</protein>
<evidence type="ECO:0000313" key="2">
    <source>
        <dbReference type="Proteomes" id="UP000614460"/>
    </source>
</evidence>
<name>A0A8H9KW45_9SPHI</name>
<dbReference type="AlphaFoldDB" id="A0A8H9KW45"/>
<comment type="caution">
    <text evidence="1">The sequence shown here is derived from an EMBL/GenBank/DDBJ whole genome shotgun (WGS) entry which is preliminary data.</text>
</comment>
<organism evidence="1 2">
    <name type="scientific">Sphingobacterium cellulitidis</name>
    <dbReference type="NCBI Taxonomy" id="1768011"/>
    <lineage>
        <taxon>Bacteria</taxon>
        <taxon>Pseudomonadati</taxon>
        <taxon>Bacteroidota</taxon>
        <taxon>Sphingobacteriia</taxon>
        <taxon>Sphingobacteriales</taxon>
        <taxon>Sphingobacteriaceae</taxon>
        <taxon>Sphingobacterium</taxon>
    </lineage>
</organism>
<evidence type="ECO:0000313" key="1">
    <source>
        <dbReference type="EMBL" id="GGE24951.1"/>
    </source>
</evidence>
<accession>A0A8H9KW45</accession>
<dbReference type="EMBL" id="BMKM01000005">
    <property type="protein sequence ID" value="GGE24951.1"/>
    <property type="molecule type" value="Genomic_DNA"/>
</dbReference>
<reference evidence="1" key="1">
    <citation type="journal article" date="2014" name="Int. J. Syst. Evol. Microbiol.">
        <title>Complete genome sequence of Corynebacterium casei LMG S-19264T (=DSM 44701T), isolated from a smear-ripened cheese.</title>
        <authorList>
            <consortium name="US DOE Joint Genome Institute (JGI-PGF)"/>
            <person name="Walter F."/>
            <person name="Albersmeier A."/>
            <person name="Kalinowski J."/>
            <person name="Ruckert C."/>
        </authorList>
    </citation>
    <scope>NUCLEOTIDE SEQUENCE</scope>
    <source>
        <strain evidence="1">CGMCC 1.15966</strain>
    </source>
</reference>
<proteinExistence type="predicted"/>
<keyword evidence="2" id="KW-1185">Reference proteome</keyword>